<keyword evidence="2" id="KW-1185">Reference proteome</keyword>
<dbReference type="Gene3D" id="3.40.50.300">
    <property type="entry name" value="P-loop containing nucleotide triphosphate hydrolases"/>
    <property type="match status" value="1"/>
</dbReference>
<accession>A0A2I1FZD2</accession>
<evidence type="ECO:0008006" key="3">
    <source>
        <dbReference type="Google" id="ProtNLM"/>
    </source>
</evidence>
<evidence type="ECO:0000313" key="2">
    <source>
        <dbReference type="Proteomes" id="UP000234323"/>
    </source>
</evidence>
<sequence length="286" mass="31705">MNRISHVVLCGRTGDGKSSIANMLVQGDIYRDRENLFNIGNAAIGETRELTYARDVRFGVFDLVGLGELPSGGVPHDVAIKNIRNHFSTNGLSLNYICYVKRNRITEEDIRLFNIFKKIFKEGEKNFVIIVTHTGPSWTDDEKNVDETKRNFGDYPVISVDFPSNIDEDYAEIDRKKRATNLQHLLAKLSELNYSGNNPEVLSSSQVIENNLSNIINALPVAGSLYQLTASGVYLMSGKPNVAKKRFMNGAFGIFLDVVSFGVGKPIIIVASISLRVTGDLLVTKT</sequence>
<name>A0A2I1FZD2_9GLOM</name>
<dbReference type="Proteomes" id="UP000234323">
    <property type="component" value="Unassembled WGS sequence"/>
</dbReference>
<dbReference type="VEuPathDB" id="FungiDB:RhiirFUN_014367"/>
<dbReference type="VEuPathDB" id="FungiDB:RhiirA1_454277"/>
<dbReference type="AlphaFoldDB" id="A0A2I1FZD2"/>
<dbReference type="EMBL" id="LLXI01000074">
    <property type="protein sequence ID" value="PKY39713.1"/>
    <property type="molecule type" value="Genomic_DNA"/>
</dbReference>
<comment type="caution">
    <text evidence="1">The sequence shown here is derived from an EMBL/GenBank/DDBJ whole genome shotgun (WGS) entry which is preliminary data.</text>
</comment>
<gene>
    <name evidence="1" type="ORF">RhiirA4_527661</name>
</gene>
<dbReference type="InterPro" id="IPR027417">
    <property type="entry name" value="P-loop_NTPase"/>
</dbReference>
<protein>
    <recommendedName>
        <fullName evidence="3">AIG1-type G domain-containing protein</fullName>
    </recommendedName>
</protein>
<evidence type="ECO:0000313" key="1">
    <source>
        <dbReference type="EMBL" id="PKY39713.1"/>
    </source>
</evidence>
<dbReference type="VEuPathDB" id="FungiDB:FUN_012770"/>
<organism evidence="1 2">
    <name type="scientific">Rhizophagus irregularis</name>
    <dbReference type="NCBI Taxonomy" id="588596"/>
    <lineage>
        <taxon>Eukaryota</taxon>
        <taxon>Fungi</taxon>
        <taxon>Fungi incertae sedis</taxon>
        <taxon>Mucoromycota</taxon>
        <taxon>Glomeromycotina</taxon>
        <taxon>Glomeromycetes</taxon>
        <taxon>Glomerales</taxon>
        <taxon>Glomeraceae</taxon>
        <taxon>Rhizophagus</taxon>
    </lineage>
</organism>
<dbReference type="OrthoDB" id="8954335at2759"/>
<reference evidence="1 2" key="1">
    <citation type="submission" date="2015-10" db="EMBL/GenBank/DDBJ databases">
        <title>Genome analyses suggest a sexual origin of heterokaryosis in a supposedly ancient asexual fungus.</title>
        <authorList>
            <person name="Ropars J."/>
            <person name="Sedzielewska K."/>
            <person name="Noel J."/>
            <person name="Charron P."/>
            <person name="Farinelli L."/>
            <person name="Marton T."/>
            <person name="Kruger M."/>
            <person name="Pelin A."/>
            <person name="Brachmann A."/>
            <person name="Corradi N."/>
        </authorList>
    </citation>
    <scope>NUCLEOTIDE SEQUENCE [LARGE SCALE GENOMIC DNA]</scope>
    <source>
        <strain evidence="1 2">A4</strain>
    </source>
</reference>
<proteinExistence type="predicted"/>
<dbReference type="SUPFAM" id="SSF52540">
    <property type="entry name" value="P-loop containing nucleoside triphosphate hydrolases"/>
    <property type="match status" value="1"/>
</dbReference>